<protein>
    <recommendedName>
        <fullName evidence="3">Signal peptidase complex subunit 1</fullName>
    </recommendedName>
    <alternativeName>
        <fullName evidence="8">Microsomal signal peptidase 12 kDa subunit</fullName>
    </alternativeName>
</protein>
<evidence type="ECO:0000313" key="12">
    <source>
        <dbReference type="EMBL" id="JAV17416.1"/>
    </source>
</evidence>
<evidence type="ECO:0000256" key="5">
    <source>
        <dbReference type="ARBA" id="ARBA00022824"/>
    </source>
</evidence>
<dbReference type="GO" id="GO:0045047">
    <property type="term" value="P:protein targeting to ER"/>
    <property type="evidence" value="ECO:0007669"/>
    <property type="project" value="TreeGrafter"/>
</dbReference>
<evidence type="ECO:0000256" key="1">
    <source>
        <dbReference type="ARBA" id="ARBA00004477"/>
    </source>
</evidence>
<evidence type="ECO:0000256" key="2">
    <source>
        <dbReference type="ARBA" id="ARBA00005245"/>
    </source>
</evidence>
<evidence type="ECO:0000256" key="9">
    <source>
        <dbReference type="ARBA" id="ARBA00045204"/>
    </source>
</evidence>
<dbReference type="AlphaFoldDB" id="A0A1L8EFE7"/>
<evidence type="ECO:0000256" key="6">
    <source>
        <dbReference type="ARBA" id="ARBA00022989"/>
    </source>
</evidence>
<reference evidence="12" key="1">
    <citation type="submission" date="2017-01" db="EMBL/GenBank/DDBJ databases">
        <title>An insight into the sialome and mialome of the horn fly, Haematobia irritans.</title>
        <authorList>
            <person name="Breijo M."/>
            <person name="Boiani M."/>
            <person name="Ures X."/>
            <person name="Rocha S."/>
            <person name="Sequeira M."/>
            <person name="Ribeiro J.M."/>
        </authorList>
    </citation>
    <scope>NUCLEOTIDE SEQUENCE</scope>
</reference>
<dbReference type="EMBL" id="GFDG01001383">
    <property type="protein sequence ID" value="JAV17416.1"/>
    <property type="molecule type" value="Transcribed_RNA"/>
</dbReference>
<proteinExistence type="inferred from homology"/>
<feature type="region of interest" description="Disordered" evidence="10">
    <location>
        <begin position="73"/>
        <end position="104"/>
    </location>
</feature>
<keyword evidence="6 11" id="KW-1133">Transmembrane helix</keyword>
<feature type="transmembrane region" description="Helical" evidence="11">
    <location>
        <begin position="21"/>
        <end position="40"/>
    </location>
</feature>
<dbReference type="GO" id="GO:0006465">
    <property type="term" value="P:signal peptide processing"/>
    <property type="evidence" value="ECO:0007669"/>
    <property type="project" value="InterPro"/>
</dbReference>
<comment type="subcellular location">
    <subcellularLocation>
        <location evidence="1">Endoplasmic reticulum membrane</location>
        <topology evidence="1">Multi-pass membrane protein</topology>
    </subcellularLocation>
</comment>
<sequence length="104" mass="11848">MFNLNIQTHMDFVGQHKAEMYSRFIITLFGVVGLIWGAIIQQFSQTVYTLGAGFVLASLLTIPPWPMFRRNPLHWQKPKPESTSTTSGSVSEEGKQKKEEITLY</sequence>
<comment type="function">
    <text evidence="9">Component of the signal peptidase complex (SPC) which catalyzes the cleavage of N-terminal signal sequences from nascent proteins as they are translocated into the lumen of the endoplasmic reticulum. Dispensable for SPC enzymatic activity.</text>
</comment>
<dbReference type="GO" id="GO:0005787">
    <property type="term" value="C:signal peptidase complex"/>
    <property type="evidence" value="ECO:0007669"/>
    <property type="project" value="InterPro"/>
</dbReference>
<evidence type="ECO:0000256" key="11">
    <source>
        <dbReference type="SAM" id="Phobius"/>
    </source>
</evidence>
<evidence type="ECO:0000256" key="4">
    <source>
        <dbReference type="ARBA" id="ARBA00022692"/>
    </source>
</evidence>
<keyword evidence="4 11" id="KW-0812">Transmembrane</keyword>
<keyword evidence="7 11" id="KW-0472">Membrane</keyword>
<feature type="compositionally biased region" description="Basic and acidic residues" evidence="10">
    <location>
        <begin position="92"/>
        <end position="104"/>
    </location>
</feature>
<dbReference type="PANTHER" id="PTHR13202">
    <property type="entry name" value="MICROSOMAL SIGNAL PEPTIDASE 12 KDA SUBUNIT"/>
    <property type="match status" value="1"/>
</dbReference>
<name>A0A1L8EFE7_HAEIR</name>
<evidence type="ECO:0000256" key="10">
    <source>
        <dbReference type="SAM" id="MobiDB-lite"/>
    </source>
</evidence>
<evidence type="ECO:0000256" key="3">
    <source>
        <dbReference type="ARBA" id="ARBA00017059"/>
    </source>
</evidence>
<evidence type="ECO:0000256" key="8">
    <source>
        <dbReference type="ARBA" id="ARBA00032913"/>
    </source>
</evidence>
<dbReference type="InterPro" id="IPR009542">
    <property type="entry name" value="Spc1/SPCS1"/>
</dbReference>
<dbReference type="PANTHER" id="PTHR13202:SF0">
    <property type="entry name" value="SIGNAL PEPTIDASE COMPLEX SUBUNIT 1"/>
    <property type="match status" value="1"/>
</dbReference>
<comment type="similarity">
    <text evidence="2">Belongs to the SPCS1 family.</text>
</comment>
<feature type="compositionally biased region" description="Low complexity" evidence="10">
    <location>
        <begin position="81"/>
        <end position="91"/>
    </location>
</feature>
<dbReference type="Pfam" id="PF06645">
    <property type="entry name" value="SPC12"/>
    <property type="match status" value="1"/>
</dbReference>
<organism evidence="12">
    <name type="scientific">Haematobia irritans</name>
    <name type="common">Horn fly</name>
    <name type="synonym">Conops irritans</name>
    <dbReference type="NCBI Taxonomy" id="7368"/>
    <lineage>
        <taxon>Eukaryota</taxon>
        <taxon>Metazoa</taxon>
        <taxon>Ecdysozoa</taxon>
        <taxon>Arthropoda</taxon>
        <taxon>Hexapoda</taxon>
        <taxon>Insecta</taxon>
        <taxon>Pterygota</taxon>
        <taxon>Neoptera</taxon>
        <taxon>Endopterygota</taxon>
        <taxon>Diptera</taxon>
        <taxon>Brachycera</taxon>
        <taxon>Muscomorpha</taxon>
        <taxon>Muscoidea</taxon>
        <taxon>Muscidae</taxon>
        <taxon>Haematobia</taxon>
    </lineage>
</organism>
<keyword evidence="5" id="KW-0256">Endoplasmic reticulum</keyword>
<evidence type="ECO:0000256" key="7">
    <source>
        <dbReference type="ARBA" id="ARBA00023136"/>
    </source>
</evidence>
<feature type="transmembrane region" description="Helical" evidence="11">
    <location>
        <begin position="46"/>
        <end position="68"/>
    </location>
</feature>
<accession>A0A1L8EFE7</accession>